<dbReference type="Proteomes" id="UP000093044">
    <property type="component" value="Chromosome"/>
</dbReference>
<name>A0A1B2I7A9_9BACT</name>
<dbReference type="OrthoDB" id="6262at2"/>
<dbReference type="KEGG" id="cpor:BED41_12665"/>
<dbReference type="GeneID" id="83058696"/>
<sequence length="156" mass="16824">MLSLEELRAMPGAKRLQRAALITVMIWLAALLAFSAALSAMSENEDRLGDAEKILNAAITVKSYPQQGAVSGKEPLSAVSEIIDKLGLQSKVNQLSSSPSGLVLQVNRLYHEELGKLVEDIQRNGLSVKTAELRSLTGQKDGRLINVTLTIVGEDQ</sequence>
<dbReference type="InterPro" id="IPR048116">
    <property type="entry name" value="T2SS_GspM_synerg"/>
</dbReference>
<evidence type="ECO:0000313" key="1">
    <source>
        <dbReference type="EMBL" id="ANZ45862.1"/>
    </source>
</evidence>
<reference evidence="1" key="1">
    <citation type="submission" date="2016-08" db="EMBL/GenBank/DDBJ databases">
        <title>Complete genome of Cloacibacillus porcorum.</title>
        <authorList>
            <person name="Looft T."/>
            <person name="Bayles D.O."/>
            <person name="Alt D.P."/>
        </authorList>
    </citation>
    <scope>NUCLEOTIDE SEQUENCE [LARGE SCALE GENOMIC DNA]</scope>
    <source>
        <strain evidence="1">CL-84</strain>
    </source>
</reference>
<dbReference type="EMBL" id="CP016757">
    <property type="protein sequence ID" value="ANZ45862.1"/>
    <property type="molecule type" value="Genomic_DNA"/>
</dbReference>
<dbReference type="RefSeq" id="WP_066746958.1">
    <property type="nucleotide sequence ID" value="NZ_CAUFKJ010000003.1"/>
</dbReference>
<accession>A0A1B2I7A9</accession>
<keyword evidence="2" id="KW-1185">Reference proteome</keyword>
<organism evidence="1 2">
    <name type="scientific">Cloacibacillus porcorum</name>
    <dbReference type="NCBI Taxonomy" id="1197717"/>
    <lineage>
        <taxon>Bacteria</taxon>
        <taxon>Thermotogati</taxon>
        <taxon>Synergistota</taxon>
        <taxon>Synergistia</taxon>
        <taxon>Synergistales</taxon>
        <taxon>Synergistaceae</taxon>
        <taxon>Cloacibacillus</taxon>
    </lineage>
</organism>
<dbReference type="AlphaFoldDB" id="A0A1B2I7A9"/>
<dbReference type="STRING" id="1197717.BED41_12665"/>
<protein>
    <submittedName>
        <fullName evidence="1">Uncharacterized protein</fullName>
    </submittedName>
</protein>
<dbReference type="NCBIfam" id="NF041618">
    <property type="entry name" value="T2SS_M_SYNERG"/>
    <property type="match status" value="1"/>
</dbReference>
<evidence type="ECO:0000313" key="2">
    <source>
        <dbReference type="Proteomes" id="UP000093044"/>
    </source>
</evidence>
<proteinExistence type="predicted"/>
<gene>
    <name evidence="1" type="ORF">BED41_12665</name>
</gene>